<feature type="transmembrane region" description="Helical" evidence="1">
    <location>
        <begin position="87"/>
        <end position="107"/>
    </location>
</feature>
<dbReference type="InParanoid" id="A0A540VEL1"/>
<evidence type="ECO:0000313" key="2">
    <source>
        <dbReference type="EMBL" id="TQE95205.1"/>
    </source>
</evidence>
<comment type="caution">
    <text evidence="2">The sequence shown here is derived from an EMBL/GenBank/DDBJ whole genome shotgun (WGS) entry which is preliminary data.</text>
</comment>
<feature type="transmembrane region" description="Helical" evidence="1">
    <location>
        <begin position="189"/>
        <end position="211"/>
    </location>
</feature>
<keyword evidence="1" id="KW-0812">Transmembrane</keyword>
<accession>A0A540VEL1</accession>
<dbReference type="Proteomes" id="UP000317371">
    <property type="component" value="Unassembled WGS sequence"/>
</dbReference>
<dbReference type="EMBL" id="VIGC01000016">
    <property type="protein sequence ID" value="TQE95205.1"/>
    <property type="molecule type" value="Genomic_DNA"/>
</dbReference>
<gene>
    <name evidence="2" type="ORF">FKZ61_13645</name>
</gene>
<keyword evidence="1" id="KW-1133">Transmembrane helix</keyword>
<organism evidence="2 3">
    <name type="scientific">Litorilinea aerophila</name>
    <dbReference type="NCBI Taxonomy" id="1204385"/>
    <lineage>
        <taxon>Bacteria</taxon>
        <taxon>Bacillati</taxon>
        <taxon>Chloroflexota</taxon>
        <taxon>Caldilineae</taxon>
        <taxon>Caldilineales</taxon>
        <taxon>Caldilineaceae</taxon>
        <taxon>Litorilinea</taxon>
    </lineage>
</organism>
<sequence>MFVGYHLSARKLEDPRERLAWRLFMLWWFGLAGTTLVSTVRNLLQLFGVADPGLNGTATYLNLLLVCAAVWGLSYYFLYLFTGNPRLLVPSLVFYGTVYVVLLYLITANLSATLDSGGAANGKSSPAWVLPALLLLIGPVFLGALGYLSLAFRIHDRSQQFRIVLVSGSILTWFLGSLLVMMLNASGAIGLRLLSQFLGLLAAIAVTWAYFPPLWIQRYLNVKPVQR</sequence>
<feature type="transmembrane region" description="Helical" evidence="1">
    <location>
        <begin position="60"/>
        <end position="80"/>
    </location>
</feature>
<name>A0A540VEL1_9CHLR</name>
<feature type="transmembrane region" description="Helical" evidence="1">
    <location>
        <begin position="127"/>
        <end position="151"/>
    </location>
</feature>
<proteinExistence type="predicted"/>
<evidence type="ECO:0000313" key="3">
    <source>
        <dbReference type="Proteomes" id="UP000317371"/>
    </source>
</evidence>
<feature type="transmembrane region" description="Helical" evidence="1">
    <location>
        <begin position="20"/>
        <end position="40"/>
    </location>
</feature>
<evidence type="ECO:0000256" key="1">
    <source>
        <dbReference type="SAM" id="Phobius"/>
    </source>
</evidence>
<keyword evidence="3" id="KW-1185">Reference proteome</keyword>
<reference evidence="2 3" key="1">
    <citation type="submission" date="2019-06" db="EMBL/GenBank/DDBJ databases">
        <title>Genome sequence of Litorilinea aerophila BAA-2444.</title>
        <authorList>
            <person name="Maclea K.S."/>
            <person name="Maurais E.G."/>
            <person name="Iannazzi L.C."/>
        </authorList>
    </citation>
    <scope>NUCLEOTIDE SEQUENCE [LARGE SCALE GENOMIC DNA]</scope>
    <source>
        <strain evidence="2 3">ATCC BAA-2444</strain>
    </source>
</reference>
<dbReference type="AlphaFoldDB" id="A0A540VEL1"/>
<feature type="transmembrane region" description="Helical" evidence="1">
    <location>
        <begin position="163"/>
        <end position="183"/>
    </location>
</feature>
<protein>
    <submittedName>
        <fullName evidence="2">Uncharacterized protein</fullName>
    </submittedName>
</protein>
<keyword evidence="1" id="KW-0472">Membrane</keyword>